<organism evidence="1 2">
    <name type="scientific">Cypionkella aquatica</name>
    <dbReference type="NCBI Taxonomy" id="1756042"/>
    <lineage>
        <taxon>Bacteria</taxon>
        <taxon>Pseudomonadati</taxon>
        <taxon>Pseudomonadota</taxon>
        <taxon>Alphaproteobacteria</taxon>
        <taxon>Rhodobacterales</taxon>
        <taxon>Paracoccaceae</taxon>
        <taxon>Cypionkella</taxon>
    </lineage>
</organism>
<keyword evidence="2" id="KW-1185">Reference proteome</keyword>
<accession>A0AA37U231</accession>
<dbReference type="RefSeq" id="WP_284324286.1">
    <property type="nucleotide sequence ID" value="NZ_BSPP01000004.1"/>
</dbReference>
<dbReference type="InterPro" id="IPR029063">
    <property type="entry name" value="SAM-dependent_MTases_sf"/>
</dbReference>
<sequence length="268" mass="30599">MGDETLPNRAEADGVKTEATPFRRNLGQRYTEFVDGLHQAMAFDWYLEIGCRAGRSFAPVLGKTIAVDPYFKAEVNIIGSKPKLLIFQQTSDDFFADNFLKKLGIQLSYSFLDGMHLFEYLLRDFINTEANSHPKGVIAMHDCLPFGHRQLTRDLDNLPRGPWTGDVWKLLPILQRYRPDLKLTVLTCRPTGLVFVTNLDPANTVLQDNYDQILAEWLNQDMLEYGLDKFYAIYDPLDPEEFAAAGYPIFADVRLDPDVVRKPTKVTK</sequence>
<dbReference type="AlphaFoldDB" id="A0AA37U231"/>
<dbReference type="Proteomes" id="UP001157355">
    <property type="component" value="Unassembled WGS sequence"/>
</dbReference>
<comment type="caution">
    <text evidence="1">The sequence shown here is derived from an EMBL/GenBank/DDBJ whole genome shotgun (WGS) entry which is preliminary data.</text>
</comment>
<gene>
    <name evidence="1" type="ORF">GCM10010873_10540</name>
</gene>
<evidence type="ECO:0000313" key="2">
    <source>
        <dbReference type="Proteomes" id="UP001157355"/>
    </source>
</evidence>
<proteinExistence type="predicted"/>
<dbReference type="SUPFAM" id="SSF53335">
    <property type="entry name" value="S-adenosyl-L-methionine-dependent methyltransferases"/>
    <property type="match status" value="1"/>
</dbReference>
<evidence type="ECO:0000313" key="1">
    <source>
        <dbReference type="EMBL" id="GLS86080.1"/>
    </source>
</evidence>
<reference evidence="1 2" key="1">
    <citation type="journal article" date="2014" name="Int. J. Syst. Evol. Microbiol.">
        <title>Complete genome sequence of Corynebacterium casei LMG S-19264T (=DSM 44701T), isolated from a smear-ripened cheese.</title>
        <authorList>
            <consortium name="US DOE Joint Genome Institute (JGI-PGF)"/>
            <person name="Walter F."/>
            <person name="Albersmeier A."/>
            <person name="Kalinowski J."/>
            <person name="Ruckert C."/>
        </authorList>
    </citation>
    <scope>NUCLEOTIDE SEQUENCE [LARGE SCALE GENOMIC DNA]</scope>
    <source>
        <strain evidence="1 2">NBRC 111766</strain>
    </source>
</reference>
<name>A0AA37U231_9RHOB</name>
<dbReference type="EMBL" id="BSPP01000004">
    <property type="protein sequence ID" value="GLS86080.1"/>
    <property type="molecule type" value="Genomic_DNA"/>
</dbReference>
<protein>
    <recommendedName>
        <fullName evidence="3">Class I SAM-dependent methyltransferase</fullName>
    </recommendedName>
</protein>
<evidence type="ECO:0008006" key="3">
    <source>
        <dbReference type="Google" id="ProtNLM"/>
    </source>
</evidence>